<feature type="domain" description="TF-B3" evidence="7">
    <location>
        <begin position="24"/>
        <end position="117"/>
    </location>
</feature>
<dbReference type="GO" id="GO:0005634">
    <property type="term" value="C:nucleus"/>
    <property type="evidence" value="ECO:0007669"/>
    <property type="project" value="UniProtKB-SubCell"/>
</dbReference>
<dbReference type="InterPro" id="IPR003340">
    <property type="entry name" value="B3_DNA-bd"/>
</dbReference>
<keyword evidence="5" id="KW-0539">Nucleus</keyword>
<evidence type="ECO:0000313" key="9">
    <source>
        <dbReference type="Proteomes" id="UP000283530"/>
    </source>
</evidence>
<evidence type="ECO:0000259" key="7">
    <source>
        <dbReference type="PROSITE" id="PS50863"/>
    </source>
</evidence>
<dbReference type="Pfam" id="PF02362">
    <property type="entry name" value="B3"/>
    <property type="match status" value="2"/>
</dbReference>
<dbReference type="AlphaFoldDB" id="A0A443NFF7"/>
<dbReference type="PANTHER" id="PTHR31920:SF135">
    <property type="entry name" value="B3 DOMAIN-CONTAINING PROTEIN OS03G0621600-RELATED"/>
    <property type="match status" value="1"/>
</dbReference>
<evidence type="ECO:0000256" key="5">
    <source>
        <dbReference type="ARBA" id="ARBA00023242"/>
    </source>
</evidence>
<dbReference type="EMBL" id="QPKB01000002">
    <property type="protein sequence ID" value="RWR77270.1"/>
    <property type="molecule type" value="Genomic_DNA"/>
</dbReference>
<reference evidence="8 9" key="1">
    <citation type="journal article" date="2019" name="Nat. Plants">
        <title>Stout camphor tree genome fills gaps in understanding of flowering plant genome evolution.</title>
        <authorList>
            <person name="Chaw S.M."/>
            <person name="Liu Y.C."/>
            <person name="Wu Y.W."/>
            <person name="Wang H.Y."/>
            <person name="Lin C.I."/>
            <person name="Wu C.S."/>
            <person name="Ke H.M."/>
            <person name="Chang L.Y."/>
            <person name="Hsu C.Y."/>
            <person name="Yang H.T."/>
            <person name="Sudianto E."/>
            <person name="Hsu M.H."/>
            <person name="Wu K.P."/>
            <person name="Wang L.N."/>
            <person name="Leebens-Mack J.H."/>
            <person name="Tsai I.J."/>
        </authorList>
    </citation>
    <scope>NUCLEOTIDE SEQUENCE [LARGE SCALE GENOMIC DNA]</scope>
    <source>
        <strain evidence="9">cv. Chaw 1501</strain>
        <tissue evidence="8">Young leaves</tissue>
    </source>
</reference>
<evidence type="ECO:0000256" key="1">
    <source>
        <dbReference type="ARBA" id="ARBA00004123"/>
    </source>
</evidence>
<evidence type="ECO:0000313" key="8">
    <source>
        <dbReference type="EMBL" id="RWR77270.1"/>
    </source>
</evidence>
<protein>
    <submittedName>
        <fullName evidence="8">Putative B3 domain-containing protein isoform X1</fullName>
    </submittedName>
</protein>
<proteinExistence type="predicted"/>
<comment type="caution">
    <text evidence="8">The sequence shown here is derived from an EMBL/GenBank/DDBJ whole genome shotgun (WGS) entry which is preliminary data.</text>
</comment>
<keyword evidence="2" id="KW-0805">Transcription regulation</keyword>
<feature type="domain" description="TF-B3" evidence="7">
    <location>
        <begin position="185"/>
        <end position="285"/>
    </location>
</feature>
<dbReference type="OrthoDB" id="1666376at2759"/>
<accession>A0A443NFF7</accession>
<keyword evidence="4" id="KW-0804">Transcription</keyword>
<evidence type="ECO:0000256" key="4">
    <source>
        <dbReference type="ARBA" id="ARBA00023163"/>
    </source>
</evidence>
<organism evidence="8 9">
    <name type="scientific">Cinnamomum micranthum f. kanehirae</name>
    <dbReference type="NCBI Taxonomy" id="337451"/>
    <lineage>
        <taxon>Eukaryota</taxon>
        <taxon>Viridiplantae</taxon>
        <taxon>Streptophyta</taxon>
        <taxon>Embryophyta</taxon>
        <taxon>Tracheophyta</taxon>
        <taxon>Spermatophyta</taxon>
        <taxon>Magnoliopsida</taxon>
        <taxon>Magnoliidae</taxon>
        <taxon>Laurales</taxon>
        <taxon>Lauraceae</taxon>
        <taxon>Cinnamomum</taxon>
    </lineage>
</organism>
<dbReference type="InterPro" id="IPR050655">
    <property type="entry name" value="Plant_B3_domain"/>
</dbReference>
<dbReference type="InterPro" id="IPR015300">
    <property type="entry name" value="DNA-bd_pseudobarrel_sf"/>
</dbReference>
<sequence length="286" mass="32504">MGRKRATTRRGRSSRPSERETVRGTSFFKFLMLDYTQKLRIPPAFIKHFNGKVPCESILRSPTGRVWDVKVNTVGNDLFFQNGWPAFVEENILQMGEVLVFTYQGNSEFDVKMFGKNGCEKEETSMIKKDESSSGCEKEEASEKHECGSYKEVAEEQLQELFFESTNTCQCLGKKKYSCPFKIKHQHYTVSWRHRMLYKMPVPRTFLDASGMGTKDSVLLHDPKGKTWRVKVISMKDGRTILGSGWAALARANGILEGNVCGLECIIGKGRGKRRVLKVHIFHTGG</sequence>
<dbReference type="Proteomes" id="UP000283530">
    <property type="component" value="Unassembled WGS sequence"/>
</dbReference>
<feature type="region of interest" description="Disordered" evidence="6">
    <location>
        <begin position="1"/>
        <end position="20"/>
    </location>
</feature>
<evidence type="ECO:0000256" key="3">
    <source>
        <dbReference type="ARBA" id="ARBA00023125"/>
    </source>
</evidence>
<dbReference type="PROSITE" id="PS50863">
    <property type="entry name" value="B3"/>
    <property type="match status" value="2"/>
</dbReference>
<evidence type="ECO:0000256" key="2">
    <source>
        <dbReference type="ARBA" id="ARBA00023015"/>
    </source>
</evidence>
<dbReference type="PANTHER" id="PTHR31920">
    <property type="entry name" value="B3 DOMAIN-CONTAINING"/>
    <property type="match status" value="1"/>
</dbReference>
<keyword evidence="9" id="KW-1185">Reference proteome</keyword>
<dbReference type="STRING" id="337451.A0A443NFF7"/>
<keyword evidence="3" id="KW-0238">DNA-binding</keyword>
<dbReference type="SMART" id="SM01019">
    <property type="entry name" value="B3"/>
    <property type="match status" value="2"/>
</dbReference>
<name>A0A443NFF7_9MAGN</name>
<feature type="compositionally biased region" description="Basic residues" evidence="6">
    <location>
        <begin position="1"/>
        <end position="13"/>
    </location>
</feature>
<dbReference type="GO" id="GO:0003677">
    <property type="term" value="F:DNA binding"/>
    <property type="evidence" value="ECO:0007669"/>
    <property type="project" value="UniProtKB-KW"/>
</dbReference>
<comment type="subcellular location">
    <subcellularLocation>
        <location evidence="1">Nucleus</location>
    </subcellularLocation>
</comment>
<dbReference type="Gene3D" id="2.40.330.10">
    <property type="entry name" value="DNA-binding pseudobarrel domain"/>
    <property type="match status" value="2"/>
</dbReference>
<evidence type="ECO:0000256" key="6">
    <source>
        <dbReference type="SAM" id="MobiDB-lite"/>
    </source>
</evidence>
<dbReference type="SUPFAM" id="SSF101936">
    <property type="entry name" value="DNA-binding pseudobarrel domain"/>
    <property type="match status" value="2"/>
</dbReference>
<dbReference type="CDD" id="cd10017">
    <property type="entry name" value="B3_DNA"/>
    <property type="match status" value="2"/>
</dbReference>
<gene>
    <name evidence="8" type="ORF">CKAN_00575000</name>
</gene>